<evidence type="ECO:0000313" key="4">
    <source>
        <dbReference type="EMBL" id="MBB6628971.1"/>
    </source>
</evidence>
<feature type="chain" id="PRO_5031515763" evidence="2">
    <location>
        <begin position="35"/>
        <end position="305"/>
    </location>
</feature>
<feature type="domain" description="Bacterial Ig-like" evidence="3">
    <location>
        <begin position="221"/>
        <end position="304"/>
    </location>
</feature>
<evidence type="ECO:0000259" key="3">
    <source>
        <dbReference type="Pfam" id="PF16640"/>
    </source>
</evidence>
<keyword evidence="5" id="KW-1185">Reference proteome</keyword>
<evidence type="ECO:0000313" key="5">
    <source>
        <dbReference type="Proteomes" id="UP000523955"/>
    </source>
</evidence>
<feature type="region of interest" description="Disordered" evidence="1">
    <location>
        <begin position="133"/>
        <end position="152"/>
    </location>
</feature>
<sequence length="305" mass="30857">MNVVTMSKRFAATGAVAALATTGLVGLSTTAAHADPVVTNTYSCSAAGTTFPVGLTTNAVGIEGFPTIAAGFTVPAGLLTVTNTFTIPDQVHSALGQFQVTSIAAPTFAGDFGGNQVHVAGISVTLAGMTQNADTSWSSDSTDTDGDAREGDGVNEDFVVPQAGVYDIFSPSSLDLVATTASGGSIPVSCTLAPSTTAGAYHHITVTKNKSATAEKVLGKMTHTKATKIKATVTTPGTSNKVPSGMVIVKKGSKTLGKGTLNAKGIATINLGKLKKGVYKKVVTVYKGDGYTTTSKSAPAKFTIK</sequence>
<dbReference type="AlphaFoldDB" id="A0A7X0RIK7"/>
<gene>
    <name evidence="4" type="ORF">H5V45_16720</name>
</gene>
<dbReference type="Pfam" id="PF16640">
    <property type="entry name" value="Big_3_5"/>
    <property type="match status" value="1"/>
</dbReference>
<dbReference type="InterPro" id="IPR032109">
    <property type="entry name" value="Big_3_5"/>
</dbReference>
<evidence type="ECO:0000256" key="1">
    <source>
        <dbReference type="SAM" id="MobiDB-lite"/>
    </source>
</evidence>
<keyword evidence="2" id="KW-0732">Signal</keyword>
<proteinExistence type="predicted"/>
<evidence type="ECO:0000256" key="2">
    <source>
        <dbReference type="SAM" id="SignalP"/>
    </source>
</evidence>
<dbReference type="EMBL" id="JACKXE010000001">
    <property type="protein sequence ID" value="MBB6628971.1"/>
    <property type="molecule type" value="Genomic_DNA"/>
</dbReference>
<accession>A0A7X0RIK7</accession>
<organism evidence="4 5">
    <name type="scientific">Nocardioides luti</name>
    <dbReference type="NCBI Taxonomy" id="2761101"/>
    <lineage>
        <taxon>Bacteria</taxon>
        <taxon>Bacillati</taxon>
        <taxon>Actinomycetota</taxon>
        <taxon>Actinomycetes</taxon>
        <taxon>Propionibacteriales</taxon>
        <taxon>Nocardioidaceae</taxon>
        <taxon>Nocardioides</taxon>
    </lineage>
</organism>
<dbReference type="RefSeq" id="WP_185253976.1">
    <property type="nucleotide sequence ID" value="NZ_JACKXE010000001.1"/>
</dbReference>
<dbReference type="Proteomes" id="UP000523955">
    <property type="component" value="Unassembled WGS sequence"/>
</dbReference>
<name>A0A7X0RIK7_9ACTN</name>
<protein>
    <submittedName>
        <fullName evidence="4">Ig-like domain repeat protein</fullName>
    </submittedName>
</protein>
<feature type="signal peptide" evidence="2">
    <location>
        <begin position="1"/>
        <end position="34"/>
    </location>
</feature>
<reference evidence="4 5" key="1">
    <citation type="submission" date="2020-08" db="EMBL/GenBank/DDBJ databases">
        <authorList>
            <person name="Seo M.-J."/>
        </authorList>
    </citation>
    <scope>NUCLEOTIDE SEQUENCE [LARGE SCALE GENOMIC DNA]</scope>
    <source>
        <strain evidence="4 5">KIGAM211</strain>
    </source>
</reference>
<comment type="caution">
    <text evidence="4">The sequence shown here is derived from an EMBL/GenBank/DDBJ whole genome shotgun (WGS) entry which is preliminary data.</text>
</comment>